<dbReference type="Proteomes" id="UP001172102">
    <property type="component" value="Unassembled WGS sequence"/>
</dbReference>
<feature type="signal peptide" evidence="1">
    <location>
        <begin position="1"/>
        <end position="18"/>
    </location>
</feature>
<proteinExistence type="predicted"/>
<keyword evidence="1" id="KW-0732">Signal</keyword>
<evidence type="ECO:0000259" key="2">
    <source>
        <dbReference type="Pfam" id="PF09949"/>
    </source>
</evidence>
<reference evidence="3" key="1">
    <citation type="submission" date="2023-06" db="EMBL/GenBank/DDBJ databases">
        <title>Genome-scale phylogeny and comparative genomics of the fungal order Sordariales.</title>
        <authorList>
            <consortium name="Lawrence Berkeley National Laboratory"/>
            <person name="Hensen N."/>
            <person name="Bonometti L."/>
            <person name="Westerberg I."/>
            <person name="Brannstrom I.O."/>
            <person name="Guillou S."/>
            <person name="Cros-Aarteil S."/>
            <person name="Calhoun S."/>
            <person name="Haridas S."/>
            <person name="Kuo A."/>
            <person name="Mondo S."/>
            <person name="Pangilinan J."/>
            <person name="Riley R."/>
            <person name="Labutti K."/>
            <person name="Andreopoulos B."/>
            <person name="Lipzen A."/>
            <person name="Chen C."/>
            <person name="Yanf M."/>
            <person name="Daum C."/>
            <person name="Ng V."/>
            <person name="Clum A."/>
            <person name="Steindorff A."/>
            <person name="Ohm R."/>
            <person name="Martin F."/>
            <person name="Silar P."/>
            <person name="Natvig D."/>
            <person name="Lalanne C."/>
            <person name="Gautier V."/>
            <person name="Ament-Velasquez S.L."/>
            <person name="Kruys A."/>
            <person name="Hutchinson M.I."/>
            <person name="Powell A.J."/>
            <person name="Barry K."/>
            <person name="Miller A.N."/>
            <person name="Grigoriev I.V."/>
            <person name="Debuchy R."/>
            <person name="Gladieux P."/>
            <person name="Thoren M.H."/>
            <person name="Johannesson H."/>
        </authorList>
    </citation>
    <scope>NUCLEOTIDE SEQUENCE</scope>
    <source>
        <strain evidence="3">SMH4607-1</strain>
    </source>
</reference>
<feature type="chain" id="PRO_5041427410" description="Phosphatidate phosphatase APP1 catalytic domain-containing protein" evidence="1">
    <location>
        <begin position="19"/>
        <end position="487"/>
    </location>
</feature>
<evidence type="ECO:0000256" key="1">
    <source>
        <dbReference type="SAM" id="SignalP"/>
    </source>
</evidence>
<dbReference type="PANTHER" id="PTHR28208:SF2">
    <property type="entry name" value="PHOSPHATIDATE PHOSPHATASE APP1 CATALYTIC DOMAIN-CONTAINING PROTEIN"/>
    <property type="match status" value="1"/>
</dbReference>
<protein>
    <recommendedName>
        <fullName evidence="2">Phosphatidate phosphatase APP1 catalytic domain-containing protein</fullName>
    </recommendedName>
</protein>
<comment type="caution">
    <text evidence="3">The sequence shown here is derived from an EMBL/GenBank/DDBJ whole genome shotgun (WGS) entry which is preliminary data.</text>
</comment>
<dbReference type="EMBL" id="JAUKUA010000007">
    <property type="protein sequence ID" value="KAK0705171.1"/>
    <property type="molecule type" value="Genomic_DNA"/>
</dbReference>
<dbReference type="GO" id="GO:0008195">
    <property type="term" value="F:phosphatidate phosphatase activity"/>
    <property type="evidence" value="ECO:0007669"/>
    <property type="project" value="InterPro"/>
</dbReference>
<name>A0AA40DL08_9PEZI</name>
<dbReference type="Pfam" id="PF09949">
    <property type="entry name" value="APP1_cat"/>
    <property type="match status" value="1"/>
</dbReference>
<accession>A0AA40DL08</accession>
<evidence type="ECO:0000313" key="3">
    <source>
        <dbReference type="EMBL" id="KAK0705171.1"/>
    </source>
</evidence>
<dbReference type="InterPro" id="IPR019236">
    <property type="entry name" value="APP1_cat"/>
</dbReference>
<dbReference type="GO" id="GO:0030479">
    <property type="term" value="C:actin cortical patch"/>
    <property type="evidence" value="ECO:0007669"/>
    <property type="project" value="TreeGrafter"/>
</dbReference>
<evidence type="ECO:0000313" key="4">
    <source>
        <dbReference type="Proteomes" id="UP001172102"/>
    </source>
</evidence>
<dbReference type="PANTHER" id="PTHR28208">
    <property type="entry name" value="PHOSPHATIDATE PHOSPHATASE APP1"/>
    <property type="match status" value="1"/>
</dbReference>
<gene>
    <name evidence="3" type="ORF">B0H67DRAFT_499201</name>
</gene>
<dbReference type="AlphaFoldDB" id="A0AA40DL08"/>
<keyword evidence="4" id="KW-1185">Reference proteome</keyword>
<feature type="domain" description="Phosphatidate phosphatase APP1 catalytic" evidence="2">
    <location>
        <begin position="254"/>
        <end position="399"/>
    </location>
</feature>
<organism evidence="3 4">
    <name type="scientific">Lasiosphaeris hirsuta</name>
    <dbReference type="NCBI Taxonomy" id="260670"/>
    <lineage>
        <taxon>Eukaryota</taxon>
        <taxon>Fungi</taxon>
        <taxon>Dikarya</taxon>
        <taxon>Ascomycota</taxon>
        <taxon>Pezizomycotina</taxon>
        <taxon>Sordariomycetes</taxon>
        <taxon>Sordariomycetidae</taxon>
        <taxon>Sordariales</taxon>
        <taxon>Lasiosphaeriaceae</taxon>
        <taxon>Lasiosphaeris</taxon>
    </lineage>
</organism>
<dbReference type="InterPro" id="IPR052935">
    <property type="entry name" value="Mg2+_PAP"/>
</dbReference>
<sequence>MSPLSRLALLWTLPAVLGLPNSTPLATPTPSPVEQRDVASFVGGVGNDIVSAVSDVGQFFQDLPTGTAVEKALGISASDLAAKPTEVLNLPSYGNWTDDGWNVLVHGNVYKVPNTTQSKLDDLANVFLVGTDIEDLSPAEQNQARNLTASIYVVQQGEVNVTITFVNDVDVDPQNDGGAVNAAGGAQSIQLPDETTSQGDFGAWLLLANTTGPNPKDGYLVPGNITDRVQTLSMYASGTNTGNATAYLVPPKGVTIISDIDDILRITKIWDPKEGLLNSFARPFTPWMNMPDIYSDWSQTNRDFHFHYLTTTPEQATRNYMEFIFAKYPIGSFDTRPLNFSDVSATLSIRKFLLDRIFQTFPERKFILVGDTSNSDVMKAYPQLNKDYPGNVLCILLRNSSSTDSTDHFPYDTSGFEGMPQSQYMFFNVPDDLRGLDVAKGECYNVTVRQNVTFGLQGFSLDSGTGVPRPNVWGLVLGLGVIFGLVF</sequence>